<dbReference type="CDD" id="cd01672">
    <property type="entry name" value="TMPK"/>
    <property type="match status" value="1"/>
</dbReference>
<evidence type="ECO:0000256" key="4">
    <source>
        <dbReference type="ARBA" id="ARBA00022679"/>
    </source>
</evidence>
<protein>
    <recommendedName>
        <fullName evidence="3 12">Thymidylate kinase</fullName>
        <ecNumber evidence="2 12">2.7.4.9</ecNumber>
    </recommendedName>
    <alternativeName>
        <fullName evidence="9 12">dTMP kinase</fullName>
    </alternativeName>
</protein>
<dbReference type="SUPFAM" id="SSF52540">
    <property type="entry name" value="P-loop containing nucleoside triphosphate hydrolases"/>
    <property type="match status" value="1"/>
</dbReference>
<organism evidence="14 15">
    <name type="scientific">Candidatus Omnitrophus magneticus</name>
    <dbReference type="NCBI Taxonomy" id="1609969"/>
    <lineage>
        <taxon>Bacteria</taxon>
        <taxon>Pseudomonadati</taxon>
        <taxon>Candidatus Omnitrophota</taxon>
        <taxon>Candidatus Omnitrophus</taxon>
    </lineage>
</organism>
<dbReference type="Proteomes" id="UP000033428">
    <property type="component" value="Unassembled WGS sequence"/>
</dbReference>
<evidence type="ECO:0000256" key="8">
    <source>
        <dbReference type="ARBA" id="ARBA00022840"/>
    </source>
</evidence>
<reference evidence="14 15" key="1">
    <citation type="submission" date="2015-02" db="EMBL/GenBank/DDBJ databases">
        <title>Single-cell genomics of uncultivated deep-branching MTB reveals a conserved set of magnetosome genes.</title>
        <authorList>
            <person name="Kolinko S."/>
            <person name="Richter M."/>
            <person name="Glockner F.O."/>
            <person name="Brachmann A."/>
            <person name="Schuler D."/>
        </authorList>
    </citation>
    <scope>NUCLEOTIDE SEQUENCE [LARGE SCALE GENOMIC DNA]</scope>
    <source>
        <strain evidence="14">SKK-01</strain>
    </source>
</reference>
<evidence type="ECO:0000313" key="15">
    <source>
        <dbReference type="Proteomes" id="UP000033428"/>
    </source>
</evidence>
<dbReference type="NCBIfam" id="TIGR00041">
    <property type="entry name" value="DTMP_kinase"/>
    <property type="match status" value="1"/>
</dbReference>
<dbReference type="EMBL" id="JYNY01000401">
    <property type="protein sequence ID" value="KJJ84145.1"/>
    <property type="molecule type" value="Genomic_DNA"/>
</dbReference>
<dbReference type="EC" id="2.7.4.9" evidence="2 12"/>
<gene>
    <name evidence="12" type="primary">tmk</name>
    <name evidence="14" type="ORF">OMAG_002002</name>
</gene>
<dbReference type="GO" id="GO:0006235">
    <property type="term" value="P:dTTP biosynthetic process"/>
    <property type="evidence" value="ECO:0007669"/>
    <property type="project" value="UniProtKB-UniRule"/>
</dbReference>
<evidence type="ECO:0000256" key="7">
    <source>
        <dbReference type="ARBA" id="ARBA00022777"/>
    </source>
</evidence>
<dbReference type="GO" id="GO:0005829">
    <property type="term" value="C:cytosol"/>
    <property type="evidence" value="ECO:0007669"/>
    <property type="project" value="TreeGrafter"/>
</dbReference>
<dbReference type="AlphaFoldDB" id="A0A0F0CRR8"/>
<dbReference type="InterPro" id="IPR018094">
    <property type="entry name" value="Thymidylate_kinase"/>
</dbReference>
<evidence type="ECO:0000256" key="5">
    <source>
        <dbReference type="ARBA" id="ARBA00022727"/>
    </source>
</evidence>
<dbReference type="PATRIC" id="fig|1609969.3.peg.2131"/>
<keyword evidence="5 12" id="KW-0545">Nucleotide biosynthesis</keyword>
<dbReference type="HAMAP" id="MF_00165">
    <property type="entry name" value="Thymidylate_kinase"/>
    <property type="match status" value="1"/>
</dbReference>
<comment type="catalytic activity">
    <reaction evidence="10 12">
        <text>dTMP + ATP = dTDP + ADP</text>
        <dbReference type="Rhea" id="RHEA:13517"/>
        <dbReference type="ChEBI" id="CHEBI:30616"/>
        <dbReference type="ChEBI" id="CHEBI:58369"/>
        <dbReference type="ChEBI" id="CHEBI:63528"/>
        <dbReference type="ChEBI" id="CHEBI:456216"/>
        <dbReference type="EC" id="2.7.4.9"/>
    </reaction>
</comment>
<keyword evidence="8 12" id="KW-0067">ATP-binding</keyword>
<keyword evidence="6 12" id="KW-0547">Nucleotide-binding</keyword>
<dbReference type="GO" id="GO:0006233">
    <property type="term" value="P:dTDP biosynthetic process"/>
    <property type="evidence" value="ECO:0007669"/>
    <property type="project" value="InterPro"/>
</dbReference>
<comment type="function">
    <text evidence="11 12">Phosphorylation of dTMP to form dTDP in both de novo and salvage pathways of dTTP synthesis.</text>
</comment>
<proteinExistence type="inferred from homology"/>
<dbReference type="FunFam" id="3.40.50.300:FF:000225">
    <property type="entry name" value="Thymidylate kinase"/>
    <property type="match status" value="1"/>
</dbReference>
<keyword evidence="7 12" id="KW-0418">Kinase</keyword>
<evidence type="ECO:0000256" key="12">
    <source>
        <dbReference type="HAMAP-Rule" id="MF_00165"/>
    </source>
</evidence>
<evidence type="ECO:0000259" key="13">
    <source>
        <dbReference type="Pfam" id="PF02223"/>
    </source>
</evidence>
<feature type="domain" description="Thymidylate kinase-like" evidence="13">
    <location>
        <begin position="13"/>
        <end position="197"/>
    </location>
</feature>
<sequence>MAQNLEKGFLITFEGPEGSGKSTQSRRLFHDLLRDGFETVITSEPGGTALGKYIRDILLYKKDLHLSPYAELFLFEADRSQHIEELIKPALADKKIVICDRFSTATLAYQGYGLDMDLQNIIKVDSMARAGVEPDLIILLDVDPDIGLHRATIEHSADNMELRAKKFHHRVREGYLKIAGENPDKIHVFESAGDISAIYNLIKKDVYRFIEKYKRAK</sequence>
<evidence type="ECO:0000313" key="14">
    <source>
        <dbReference type="EMBL" id="KJJ84145.1"/>
    </source>
</evidence>
<evidence type="ECO:0000256" key="2">
    <source>
        <dbReference type="ARBA" id="ARBA00012980"/>
    </source>
</evidence>
<accession>A0A0F0CRR8</accession>
<evidence type="ECO:0000256" key="10">
    <source>
        <dbReference type="ARBA" id="ARBA00048743"/>
    </source>
</evidence>
<keyword evidence="4 12" id="KW-0808">Transferase</keyword>
<evidence type="ECO:0000256" key="1">
    <source>
        <dbReference type="ARBA" id="ARBA00009776"/>
    </source>
</evidence>
<dbReference type="PANTHER" id="PTHR10344">
    <property type="entry name" value="THYMIDYLATE KINASE"/>
    <property type="match status" value="1"/>
</dbReference>
<evidence type="ECO:0000256" key="11">
    <source>
        <dbReference type="ARBA" id="ARBA00057735"/>
    </source>
</evidence>
<dbReference type="InterPro" id="IPR039430">
    <property type="entry name" value="Thymidylate_kin-like_dom"/>
</dbReference>
<feature type="binding site" evidence="12">
    <location>
        <begin position="15"/>
        <end position="22"/>
    </location>
    <ligand>
        <name>ATP</name>
        <dbReference type="ChEBI" id="CHEBI:30616"/>
    </ligand>
</feature>
<dbReference type="GO" id="GO:0004798">
    <property type="term" value="F:dTMP kinase activity"/>
    <property type="evidence" value="ECO:0007669"/>
    <property type="project" value="UniProtKB-UniRule"/>
</dbReference>
<evidence type="ECO:0000256" key="6">
    <source>
        <dbReference type="ARBA" id="ARBA00022741"/>
    </source>
</evidence>
<dbReference type="InterPro" id="IPR027417">
    <property type="entry name" value="P-loop_NTPase"/>
</dbReference>
<evidence type="ECO:0000256" key="3">
    <source>
        <dbReference type="ARBA" id="ARBA00017144"/>
    </source>
</evidence>
<keyword evidence="15" id="KW-1185">Reference proteome</keyword>
<name>A0A0F0CRR8_9BACT</name>
<evidence type="ECO:0000256" key="9">
    <source>
        <dbReference type="ARBA" id="ARBA00029962"/>
    </source>
</evidence>
<comment type="similarity">
    <text evidence="1 12">Belongs to the thymidylate kinase family.</text>
</comment>
<dbReference type="GO" id="GO:0006227">
    <property type="term" value="P:dUDP biosynthetic process"/>
    <property type="evidence" value="ECO:0007669"/>
    <property type="project" value="TreeGrafter"/>
</dbReference>
<comment type="caution">
    <text evidence="14">The sequence shown here is derived from an EMBL/GenBank/DDBJ whole genome shotgun (WGS) entry which is preliminary data.</text>
</comment>
<dbReference type="Gene3D" id="3.40.50.300">
    <property type="entry name" value="P-loop containing nucleotide triphosphate hydrolases"/>
    <property type="match status" value="1"/>
</dbReference>
<dbReference type="PANTHER" id="PTHR10344:SF4">
    <property type="entry name" value="UMP-CMP KINASE 2, MITOCHONDRIAL"/>
    <property type="match status" value="1"/>
</dbReference>
<dbReference type="Pfam" id="PF02223">
    <property type="entry name" value="Thymidylate_kin"/>
    <property type="match status" value="1"/>
</dbReference>
<dbReference type="GO" id="GO:0005524">
    <property type="term" value="F:ATP binding"/>
    <property type="evidence" value="ECO:0007669"/>
    <property type="project" value="UniProtKB-UniRule"/>
</dbReference>